<feature type="transmembrane region" description="Helical" evidence="1">
    <location>
        <begin position="1030"/>
        <end position="1053"/>
    </location>
</feature>
<dbReference type="GO" id="GO:0016020">
    <property type="term" value="C:membrane"/>
    <property type="evidence" value="ECO:0007669"/>
    <property type="project" value="UniProtKB-SubCell"/>
</dbReference>
<dbReference type="Gene3D" id="2.120.10.30">
    <property type="entry name" value="TolB, C-terminal domain"/>
    <property type="match status" value="1"/>
</dbReference>
<sequence length="1097" mass="122489">MSDLLSVQGSSRSWEKLGDFHSVSHSSGLSAFSQRLFWLTERNQLVVGDSYCNYTSSVSFSANLTAFSVVHPDLHAYPAGLDAKDIQVVPHPIRSEDIVAVGEYSRFNLTWPSASEVTHGTVFYKVSIIAGSENQSVTITQHWREISGLSPYTQMVVSIQPYTYWGFALATTVSVRSPMSTPTAPLSPDVYITQHKNASSGHQTLAADFHWMTPAHTRGVISHHYVSYWRGDGPENRAIKKVVRMRGTDRRFLLTNLAKSETYHFKVQACTDAGCGDYSETVLRKTDALNPIPTLLVASSDGLSSLKLLNTINSSSLLGRVTPVSTTFLAQENDRLFWLDHANKLCENSASPFEELADLNASGVDVTIDWISRTLYTVESLNNGASFIKQYYIDREVHRQLISTQLISRQAIIGSIVADPYTSSLLWTEETESGNGKGCIMAADMRTGLPRPVLGACKTQAGGSNSRSRRTSCSCPDTLDVAPVLAMNYKPRDGTTELFFVDKSSNAIYSTDLDGCNCYVAFQPNSGEDLGFPPDLLAVDHMRLSWYTKDQGRLFSVLKERQTDRRLLAQDIADVTDIIGFGSHLQPLPDPQCLQPGSYNSTVRKIVVEATSIQLLLSEPIRSEACMDISHPKDKFTVYYRQAVVSKPGASPEDCQSDRSQCESEKTYSSEVELTNLEPFTMYLIQVAVSNYYTKDSEVLSKPMLITTKAWAPSPAREVTLTPITPDKLEVKWQHPTRFNGPPDDVDYIIKLSTMTSEGQVHTEKTRKATLPTEGNYLSDTFMGLTPNQEYTVKIETCRENRTLCSQSNTASRKTYMTPSNFSVLAVSPNSVTLNWRSPPDGMMIRHHIDYVEIKPGPLEWQKYKFLSNTESDHLYREEVTDLSPNTQYAFRISCLYDFRPYSMGKYFWPSGDSLFTQKTSVFKPGKPLPPSLTFLKSGGHEVTWAEPESNGSPITRYTLEYRNVKKTVWREAYNGSIERWLVDASRFTEGESYIFRVAALNAQGQGPFSGNSSVMRAAHVAQSNSHREIVIACAVAVVIFSIIIVIVALILVTRKRREKSKPPTVFIRGPDTELATLRELPPHTTIEQNNTLYAIR</sequence>
<dbReference type="InterPro" id="IPR003961">
    <property type="entry name" value="FN3_dom"/>
</dbReference>
<dbReference type="InterPro" id="IPR050713">
    <property type="entry name" value="RTP_Phos/Ushers"/>
</dbReference>
<dbReference type="PROSITE" id="PS50853">
    <property type="entry name" value="FN3"/>
    <property type="match status" value="3"/>
</dbReference>
<protein>
    <recommendedName>
        <fullName evidence="2">Fibronectin type-III domain-containing protein</fullName>
    </recommendedName>
</protein>
<evidence type="ECO:0000313" key="4">
    <source>
        <dbReference type="Proteomes" id="UP000271974"/>
    </source>
</evidence>
<dbReference type="STRING" id="188477.A0A3S0ZKJ2"/>
<keyword evidence="1" id="KW-0812">Transmembrane</keyword>
<dbReference type="InterPro" id="IPR011042">
    <property type="entry name" value="6-blade_b-propeller_TolB-like"/>
</dbReference>
<dbReference type="AlphaFoldDB" id="A0A3S0ZKJ2"/>
<name>A0A3S0ZKJ2_ELYCH</name>
<dbReference type="CDD" id="cd00063">
    <property type="entry name" value="FN3"/>
    <property type="match status" value="4"/>
</dbReference>
<dbReference type="PANTHER" id="PTHR46957:SF3">
    <property type="entry name" value="CYTOKINE RECEPTOR"/>
    <property type="match status" value="1"/>
</dbReference>
<dbReference type="EMBL" id="RQTK01000360">
    <property type="protein sequence ID" value="RUS81024.1"/>
    <property type="molecule type" value="Genomic_DNA"/>
</dbReference>
<comment type="caution">
    <text evidence="3">The sequence shown here is derived from an EMBL/GenBank/DDBJ whole genome shotgun (WGS) entry which is preliminary data.</text>
</comment>
<keyword evidence="1" id="KW-1133">Transmembrane helix</keyword>
<feature type="domain" description="Fibronectin type-III" evidence="2">
    <location>
        <begin position="715"/>
        <end position="821"/>
    </location>
</feature>
<dbReference type="Gene3D" id="2.60.40.10">
    <property type="entry name" value="Immunoglobulins"/>
    <property type="match status" value="5"/>
</dbReference>
<dbReference type="OrthoDB" id="65481at2759"/>
<dbReference type="Pfam" id="PF00041">
    <property type="entry name" value="fn3"/>
    <property type="match status" value="4"/>
</dbReference>
<evidence type="ECO:0000256" key="1">
    <source>
        <dbReference type="SAM" id="Phobius"/>
    </source>
</evidence>
<evidence type="ECO:0000313" key="3">
    <source>
        <dbReference type="EMBL" id="RUS81024.1"/>
    </source>
</evidence>
<evidence type="ECO:0000259" key="2">
    <source>
        <dbReference type="PROSITE" id="PS50853"/>
    </source>
</evidence>
<accession>A0A3S0ZKJ2</accession>
<organism evidence="3 4">
    <name type="scientific">Elysia chlorotica</name>
    <name type="common">Eastern emerald elysia</name>
    <name type="synonym">Sea slug</name>
    <dbReference type="NCBI Taxonomy" id="188477"/>
    <lineage>
        <taxon>Eukaryota</taxon>
        <taxon>Metazoa</taxon>
        <taxon>Spiralia</taxon>
        <taxon>Lophotrochozoa</taxon>
        <taxon>Mollusca</taxon>
        <taxon>Gastropoda</taxon>
        <taxon>Heterobranchia</taxon>
        <taxon>Euthyneura</taxon>
        <taxon>Panpulmonata</taxon>
        <taxon>Sacoglossa</taxon>
        <taxon>Placobranchoidea</taxon>
        <taxon>Plakobranchidae</taxon>
        <taxon>Elysia</taxon>
    </lineage>
</organism>
<feature type="domain" description="Fibronectin type-III" evidence="2">
    <location>
        <begin position="927"/>
        <end position="1021"/>
    </location>
</feature>
<dbReference type="SMART" id="SM00060">
    <property type="entry name" value="FN3"/>
    <property type="match status" value="6"/>
</dbReference>
<dbReference type="InterPro" id="IPR013783">
    <property type="entry name" value="Ig-like_fold"/>
</dbReference>
<feature type="domain" description="Fibronectin type-III" evidence="2">
    <location>
        <begin position="184"/>
        <end position="289"/>
    </location>
</feature>
<keyword evidence="4" id="KW-1185">Reference proteome</keyword>
<reference evidence="3 4" key="1">
    <citation type="submission" date="2019-01" db="EMBL/GenBank/DDBJ databases">
        <title>A draft genome assembly of the solar-powered sea slug Elysia chlorotica.</title>
        <authorList>
            <person name="Cai H."/>
            <person name="Li Q."/>
            <person name="Fang X."/>
            <person name="Li J."/>
            <person name="Curtis N.E."/>
            <person name="Altenburger A."/>
            <person name="Shibata T."/>
            <person name="Feng M."/>
            <person name="Maeda T."/>
            <person name="Schwartz J.A."/>
            <person name="Shigenobu S."/>
            <person name="Lundholm N."/>
            <person name="Nishiyama T."/>
            <person name="Yang H."/>
            <person name="Hasebe M."/>
            <person name="Li S."/>
            <person name="Pierce S.K."/>
            <person name="Wang J."/>
        </authorList>
    </citation>
    <scope>NUCLEOTIDE SEQUENCE [LARGE SCALE GENOMIC DNA]</scope>
    <source>
        <strain evidence="3">EC2010</strain>
        <tissue evidence="3">Whole organism of an adult</tissue>
    </source>
</reference>
<proteinExistence type="predicted"/>
<keyword evidence="1" id="KW-0472">Membrane</keyword>
<dbReference type="Proteomes" id="UP000271974">
    <property type="component" value="Unassembled WGS sequence"/>
</dbReference>
<gene>
    <name evidence="3" type="ORF">EGW08_011229</name>
</gene>
<dbReference type="SUPFAM" id="SSF63825">
    <property type="entry name" value="YWTD domain"/>
    <property type="match status" value="1"/>
</dbReference>
<dbReference type="SUPFAM" id="SSF49265">
    <property type="entry name" value="Fibronectin type III"/>
    <property type="match status" value="3"/>
</dbReference>
<dbReference type="InterPro" id="IPR036116">
    <property type="entry name" value="FN3_sf"/>
</dbReference>
<dbReference type="PRINTS" id="PR00014">
    <property type="entry name" value="FNTYPEIII"/>
</dbReference>
<dbReference type="PANTHER" id="PTHR46957">
    <property type="entry name" value="CYTOKINE RECEPTOR"/>
    <property type="match status" value="1"/>
</dbReference>